<sequence length="503" mass="53468" precursor="true">MQQIKLWVAAMATASFFIGAGVSNAQTSPSESAFPVPSATPSSLLVQGLPDFSALVESAGPSVVNIRTMARLRAGSPGPGNMTPEMQEFFEFFFNSPMPGPSPRSSRPGQEGDDYVLRPSGVGSGFIISADGYIMTNAHVVSGADEIIVTLSNRREYRATVVGADKRTDVAVVKIDGVNQLPVVRVGNPDMLKVGEWVVAIGSPFGLENTVTAGIVSAKQRDTGEYVNFIQTDVAINPGNSGGPLINLRGEVVGINSQIYSRSGGFMGISFSIPIDEAMYVAQQLRGHGYVERGRIGVQITPTSSEVTQAIGLGEDAYGALVNIVSEASPAEKAGIQAGDIITEVNGQRVERFSDLPRMIGNLKPGEQAQLKVFRRGEWKTMTVIVEAIPAETATSRTQQTPARPAPAATSVNKLGISVTDLSDVHKRELQLKSGVVVRSVNPAAARAGLREGDVILAIGKTDIRDVKHFNDMVEKLDASQNAVLLVRRGNGVQYVLIRPSGR</sequence>
<dbReference type="InterPro" id="IPR036034">
    <property type="entry name" value="PDZ_sf"/>
</dbReference>
<dbReference type="PANTHER" id="PTHR22939:SF130">
    <property type="entry name" value="PERIPLASMIC SERINE ENDOPROTEASE DEGP-LIKE-RELATED"/>
    <property type="match status" value="1"/>
</dbReference>
<dbReference type="SMART" id="SM00228">
    <property type="entry name" value="PDZ"/>
    <property type="match status" value="2"/>
</dbReference>
<gene>
    <name evidence="18" type="primary">htrA</name>
    <name evidence="18" type="ORF">CUZ56_02080</name>
</gene>
<dbReference type="GO" id="GO:0004252">
    <property type="term" value="F:serine-type endopeptidase activity"/>
    <property type="evidence" value="ECO:0007669"/>
    <property type="project" value="InterPro"/>
</dbReference>
<feature type="binding site" evidence="15">
    <location>
        <begin position="239"/>
        <end position="241"/>
    </location>
    <ligand>
        <name>substrate</name>
    </ligand>
</feature>
<comment type="catalytic activity">
    <reaction evidence="1">
        <text>Acts on substrates that are at least partially unfolded. The cleavage site P1 residue is normally between a pair of hydrophobic residues, such as Val-|-Val.</text>
        <dbReference type="EC" id="3.4.21.107"/>
    </reaction>
</comment>
<accession>A0A433SCJ3</accession>
<dbReference type="EC" id="3.4.21.107" evidence="4"/>
<keyword evidence="6 18" id="KW-0645">Protease</keyword>
<feature type="binding site" evidence="15">
    <location>
        <position position="169"/>
    </location>
    <ligand>
        <name>substrate</name>
    </ligand>
</feature>
<protein>
    <recommendedName>
        <fullName evidence="5">Probable periplasmic serine endoprotease DegP-like</fullName>
        <ecNumber evidence="4">3.4.21.107</ecNumber>
    </recommendedName>
    <alternativeName>
        <fullName evidence="13">Protease Do</fullName>
    </alternativeName>
</protein>
<evidence type="ECO:0000313" key="19">
    <source>
        <dbReference type="Proteomes" id="UP000286947"/>
    </source>
</evidence>
<dbReference type="OrthoDB" id="8520726at2"/>
<keyword evidence="8" id="KW-0677">Repeat</keyword>
<feature type="active site" description="Charge relay system" evidence="14">
    <location>
        <position position="169"/>
    </location>
</feature>
<comment type="caution">
    <text evidence="18">The sequence shown here is derived from an EMBL/GenBank/DDBJ whole genome shotgun (WGS) entry which is preliminary data.</text>
</comment>
<evidence type="ECO:0000256" key="13">
    <source>
        <dbReference type="ARBA" id="ARBA00032850"/>
    </source>
</evidence>
<comment type="subcellular location">
    <subcellularLocation>
        <location evidence="2">Periplasm</location>
    </subcellularLocation>
</comment>
<comment type="similarity">
    <text evidence="3">Belongs to the peptidase S1C family.</text>
</comment>
<name>A0A433SCJ3_9BURK</name>
<keyword evidence="12" id="KW-0346">Stress response</keyword>
<dbReference type="Gene3D" id="2.30.42.10">
    <property type="match status" value="1"/>
</dbReference>
<feature type="active site" description="Charge relay system" evidence="14">
    <location>
        <position position="139"/>
    </location>
</feature>
<evidence type="ECO:0000256" key="7">
    <source>
        <dbReference type="ARBA" id="ARBA00022729"/>
    </source>
</evidence>
<evidence type="ECO:0000256" key="4">
    <source>
        <dbReference type="ARBA" id="ARBA00013035"/>
    </source>
</evidence>
<dbReference type="Gene3D" id="2.30.42.60">
    <property type="match status" value="1"/>
</dbReference>
<evidence type="ECO:0000256" key="3">
    <source>
        <dbReference type="ARBA" id="ARBA00010541"/>
    </source>
</evidence>
<organism evidence="18 19">
    <name type="scientific">Saezia sanguinis</name>
    <dbReference type="NCBI Taxonomy" id="1965230"/>
    <lineage>
        <taxon>Bacteria</taxon>
        <taxon>Pseudomonadati</taxon>
        <taxon>Pseudomonadota</taxon>
        <taxon>Betaproteobacteria</taxon>
        <taxon>Burkholderiales</taxon>
        <taxon>Saeziaceae</taxon>
        <taxon>Saezia</taxon>
    </lineage>
</organism>
<evidence type="ECO:0000256" key="9">
    <source>
        <dbReference type="ARBA" id="ARBA00022764"/>
    </source>
</evidence>
<evidence type="ECO:0000256" key="16">
    <source>
        <dbReference type="SAM" id="SignalP"/>
    </source>
</evidence>
<evidence type="ECO:0000256" key="8">
    <source>
        <dbReference type="ARBA" id="ARBA00022737"/>
    </source>
</evidence>
<keyword evidence="9" id="KW-0574">Periplasm</keyword>
<evidence type="ECO:0000256" key="14">
    <source>
        <dbReference type="PIRSR" id="PIRSR611782-1"/>
    </source>
</evidence>
<evidence type="ECO:0000256" key="12">
    <source>
        <dbReference type="ARBA" id="ARBA00023016"/>
    </source>
</evidence>
<keyword evidence="11" id="KW-0720">Serine protease</keyword>
<dbReference type="NCBIfam" id="TIGR02037">
    <property type="entry name" value="degP_htrA_DO"/>
    <property type="match status" value="1"/>
</dbReference>
<dbReference type="Gene3D" id="2.40.10.120">
    <property type="match status" value="1"/>
</dbReference>
<dbReference type="Proteomes" id="UP000286947">
    <property type="component" value="Unassembled WGS sequence"/>
</dbReference>
<dbReference type="AlphaFoldDB" id="A0A433SCJ3"/>
<evidence type="ECO:0000256" key="5">
    <source>
        <dbReference type="ARBA" id="ARBA00013958"/>
    </source>
</evidence>
<feature type="signal peptide" evidence="16">
    <location>
        <begin position="1"/>
        <end position="25"/>
    </location>
</feature>
<keyword evidence="10" id="KW-0378">Hydrolase</keyword>
<feature type="domain" description="PDZ" evidence="17">
    <location>
        <begin position="292"/>
        <end position="354"/>
    </location>
</feature>
<dbReference type="SUPFAM" id="SSF50494">
    <property type="entry name" value="Trypsin-like serine proteases"/>
    <property type="match status" value="1"/>
</dbReference>
<evidence type="ECO:0000256" key="1">
    <source>
        <dbReference type="ARBA" id="ARBA00001772"/>
    </source>
</evidence>
<dbReference type="InterPro" id="IPR011782">
    <property type="entry name" value="Pept_S1C_Do"/>
</dbReference>
<evidence type="ECO:0000256" key="15">
    <source>
        <dbReference type="PIRSR" id="PIRSR611782-2"/>
    </source>
</evidence>
<dbReference type="InterPro" id="IPR009003">
    <property type="entry name" value="Peptidase_S1_PA"/>
</dbReference>
<dbReference type="Pfam" id="PF13180">
    <property type="entry name" value="PDZ_2"/>
    <property type="match status" value="2"/>
</dbReference>
<keyword evidence="19" id="KW-1185">Reference proteome</keyword>
<feature type="binding site" evidence="15">
    <location>
        <position position="139"/>
    </location>
    <ligand>
        <name>substrate</name>
    </ligand>
</feature>
<dbReference type="SUPFAM" id="SSF50156">
    <property type="entry name" value="PDZ domain-like"/>
    <property type="match status" value="2"/>
</dbReference>
<feature type="chain" id="PRO_5038568082" description="Probable periplasmic serine endoprotease DegP-like" evidence="16">
    <location>
        <begin position="26"/>
        <end position="503"/>
    </location>
</feature>
<feature type="active site" description="Charge relay system" evidence="14">
    <location>
        <position position="241"/>
    </location>
</feature>
<dbReference type="EMBL" id="PQSP01000005">
    <property type="protein sequence ID" value="RUS66354.1"/>
    <property type="molecule type" value="Genomic_DNA"/>
</dbReference>
<dbReference type="Pfam" id="PF13365">
    <property type="entry name" value="Trypsin_2"/>
    <property type="match status" value="1"/>
</dbReference>
<evidence type="ECO:0000256" key="10">
    <source>
        <dbReference type="ARBA" id="ARBA00022801"/>
    </source>
</evidence>
<reference evidence="18 19" key="1">
    <citation type="submission" date="2018-01" db="EMBL/GenBank/DDBJ databases">
        <title>Saezia sanguinis gen. nov., sp. nov., in the order Burkholderiales isolated from human blood.</title>
        <authorList>
            <person name="Medina-Pascual M.J."/>
            <person name="Valdezate S."/>
            <person name="Monzon S."/>
            <person name="Cuesta I."/>
            <person name="Carrasco G."/>
            <person name="Villalon P."/>
            <person name="Saez-Nieto J.A."/>
        </authorList>
    </citation>
    <scope>NUCLEOTIDE SEQUENCE [LARGE SCALE GENOMIC DNA]</scope>
    <source>
        <strain evidence="18 19">CNM695-12</strain>
    </source>
</reference>
<dbReference type="GO" id="GO:0006508">
    <property type="term" value="P:proteolysis"/>
    <property type="evidence" value="ECO:0007669"/>
    <property type="project" value="UniProtKB-KW"/>
</dbReference>
<evidence type="ECO:0000313" key="18">
    <source>
        <dbReference type="EMBL" id="RUS66354.1"/>
    </source>
</evidence>
<proteinExistence type="inferred from homology"/>
<evidence type="ECO:0000256" key="11">
    <source>
        <dbReference type="ARBA" id="ARBA00022825"/>
    </source>
</evidence>
<evidence type="ECO:0000256" key="6">
    <source>
        <dbReference type="ARBA" id="ARBA00022670"/>
    </source>
</evidence>
<dbReference type="InterPro" id="IPR001940">
    <property type="entry name" value="Peptidase_S1C"/>
</dbReference>
<dbReference type="PRINTS" id="PR00834">
    <property type="entry name" value="PROTEASES2C"/>
</dbReference>
<feature type="domain" description="PDZ" evidence="17">
    <location>
        <begin position="415"/>
        <end position="501"/>
    </location>
</feature>
<evidence type="ECO:0000256" key="2">
    <source>
        <dbReference type="ARBA" id="ARBA00004418"/>
    </source>
</evidence>
<dbReference type="CDD" id="cd10839">
    <property type="entry name" value="cpPDZ1_DegP-like"/>
    <property type="match status" value="1"/>
</dbReference>
<dbReference type="RefSeq" id="WP_126980263.1">
    <property type="nucleotide sequence ID" value="NZ_PQSP01000005.1"/>
</dbReference>
<evidence type="ECO:0000259" key="17">
    <source>
        <dbReference type="PROSITE" id="PS50106"/>
    </source>
</evidence>
<dbReference type="InterPro" id="IPR001478">
    <property type="entry name" value="PDZ"/>
</dbReference>
<keyword evidence="7 16" id="KW-0732">Signal</keyword>
<dbReference type="PROSITE" id="PS50106">
    <property type="entry name" value="PDZ"/>
    <property type="match status" value="2"/>
</dbReference>
<dbReference type="PANTHER" id="PTHR22939">
    <property type="entry name" value="SERINE PROTEASE FAMILY S1C HTRA-RELATED"/>
    <property type="match status" value="1"/>
</dbReference>